<evidence type="ECO:0000313" key="5">
    <source>
        <dbReference type="Proteomes" id="UP001190926"/>
    </source>
</evidence>
<protein>
    <recommendedName>
        <fullName evidence="3">Cystatin domain-containing protein</fullName>
    </recommendedName>
</protein>
<dbReference type="Proteomes" id="UP001190926">
    <property type="component" value="Unassembled WGS sequence"/>
</dbReference>
<name>A0AAD4PER5_PERFH</name>
<evidence type="ECO:0000313" key="4">
    <source>
        <dbReference type="EMBL" id="KAH6836531.1"/>
    </source>
</evidence>
<feature type="domain" description="Cystatin" evidence="3">
    <location>
        <begin position="71"/>
        <end position="131"/>
    </location>
</feature>
<accession>A0AAD4PER5</accession>
<keyword evidence="2" id="KW-0789">Thiol protease inhibitor</keyword>
<comment type="caution">
    <text evidence="4">The sequence shown here is derived from an EMBL/GenBank/DDBJ whole genome shotgun (WGS) entry which is preliminary data.</text>
</comment>
<organism evidence="4 5">
    <name type="scientific">Perilla frutescens var. hirtella</name>
    <name type="common">Perilla citriodora</name>
    <name type="synonym">Perilla setoyensis</name>
    <dbReference type="NCBI Taxonomy" id="608512"/>
    <lineage>
        <taxon>Eukaryota</taxon>
        <taxon>Viridiplantae</taxon>
        <taxon>Streptophyta</taxon>
        <taxon>Embryophyta</taxon>
        <taxon>Tracheophyta</taxon>
        <taxon>Spermatophyta</taxon>
        <taxon>Magnoliopsida</taxon>
        <taxon>eudicotyledons</taxon>
        <taxon>Gunneridae</taxon>
        <taxon>Pentapetalae</taxon>
        <taxon>asterids</taxon>
        <taxon>lamiids</taxon>
        <taxon>Lamiales</taxon>
        <taxon>Lamiaceae</taxon>
        <taxon>Nepetoideae</taxon>
        <taxon>Elsholtzieae</taxon>
        <taxon>Perilla</taxon>
    </lineage>
</organism>
<dbReference type="SUPFAM" id="SSF54403">
    <property type="entry name" value="Cystatin/monellin"/>
    <property type="match status" value="1"/>
</dbReference>
<sequence length="210" mass="23825">MEGLLFDQTAYSEYMDDLNYSQVLSLSLSLSYYCIYEDVYGFYVTPPKDGSLIRGGIRRVGEDSGERYLKAKCAAEFAVAEHNKKAGKEGFLKFDRIVNLNVEPSAGAVYYITVAVVEADGETYKLALNNCCVAIHNLMPWMDENYLYYKCFFANPQVVGVEAVGSEEKKVSRAYVWLRNSAQVEGIVNKYRGRKMPHSNIFFTFDLTTH</sequence>
<evidence type="ECO:0000259" key="3">
    <source>
        <dbReference type="Pfam" id="PF00031"/>
    </source>
</evidence>
<dbReference type="Gene3D" id="3.10.450.10">
    <property type="match status" value="1"/>
</dbReference>
<evidence type="ECO:0000256" key="1">
    <source>
        <dbReference type="ARBA" id="ARBA00022690"/>
    </source>
</evidence>
<reference evidence="4 5" key="1">
    <citation type="journal article" date="2021" name="Nat. Commun.">
        <title>Incipient diploidization of the medicinal plant Perilla within 10,000 years.</title>
        <authorList>
            <person name="Zhang Y."/>
            <person name="Shen Q."/>
            <person name="Leng L."/>
            <person name="Zhang D."/>
            <person name="Chen S."/>
            <person name="Shi Y."/>
            <person name="Ning Z."/>
            <person name="Chen S."/>
        </authorList>
    </citation>
    <scope>NUCLEOTIDE SEQUENCE [LARGE SCALE GENOMIC DNA]</scope>
    <source>
        <strain evidence="5">cv. PC099</strain>
    </source>
</reference>
<dbReference type="EMBL" id="SDAM02000019">
    <property type="protein sequence ID" value="KAH6836531.1"/>
    <property type="molecule type" value="Genomic_DNA"/>
</dbReference>
<dbReference type="InterPro" id="IPR000010">
    <property type="entry name" value="Cystatin_dom"/>
</dbReference>
<dbReference type="AlphaFoldDB" id="A0AAD4PER5"/>
<dbReference type="InterPro" id="IPR046350">
    <property type="entry name" value="Cystatin_sf"/>
</dbReference>
<evidence type="ECO:0000256" key="2">
    <source>
        <dbReference type="ARBA" id="ARBA00022704"/>
    </source>
</evidence>
<dbReference type="Pfam" id="PF00031">
    <property type="entry name" value="Cystatin"/>
    <property type="match status" value="1"/>
</dbReference>
<keyword evidence="1" id="KW-0646">Protease inhibitor</keyword>
<gene>
    <name evidence="4" type="ORF">C2S53_005150</name>
</gene>
<keyword evidence="5" id="KW-1185">Reference proteome</keyword>
<proteinExistence type="predicted"/>
<dbReference type="GO" id="GO:0004869">
    <property type="term" value="F:cysteine-type endopeptidase inhibitor activity"/>
    <property type="evidence" value="ECO:0007669"/>
    <property type="project" value="UniProtKB-KW"/>
</dbReference>
<dbReference type="CDD" id="cd00042">
    <property type="entry name" value="CY"/>
    <property type="match status" value="1"/>
</dbReference>